<evidence type="ECO:0000256" key="2">
    <source>
        <dbReference type="ARBA" id="ARBA00022980"/>
    </source>
</evidence>
<gene>
    <name evidence="7" type="ORF">A2847_01125</name>
</gene>
<protein>
    <recommendedName>
        <fullName evidence="4">Small ribosomal subunit protein uS8</fullName>
    </recommendedName>
    <alternativeName>
        <fullName evidence="5">30S ribosomal protein S8</fullName>
    </alternativeName>
</protein>
<dbReference type="PROSITE" id="PS00053">
    <property type="entry name" value="RIBOSOMAL_S8"/>
    <property type="match status" value="1"/>
</dbReference>
<dbReference type="Gene3D" id="3.30.1370.30">
    <property type="match status" value="1"/>
</dbReference>
<dbReference type="Proteomes" id="UP000178574">
    <property type="component" value="Unassembled WGS sequence"/>
</dbReference>
<evidence type="ECO:0000256" key="3">
    <source>
        <dbReference type="ARBA" id="ARBA00023274"/>
    </source>
</evidence>
<evidence type="ECO:0000313" key="7">
    <source>
        <dbReference type="EMBL" id="OGZ95544.1"/>
    </source>
</evidence>
<dbReference type="SUPFAM" id="SSF56047">
    <property type="entry name" value="Ribosomal protein S8"/>
    <property type="match status" value="1"/>
</dbReference>
<name>A0A1G2K7W3_9BACT</name>
<evidence type="ECO:0000256" key="5">
    <source>
        <dbReference type="ARBA" id="ARBA00035525"/>
    </source>
</evidence>
<dbReference type="GO" id="GO:0005840">
    <property type="term" value="C:ribosome"/>
    <property type="evidence" value="ECO:0007669"/>
    <property type="project" value="UniProtKB-KW"/>
</dbReference>
<dbReference type="InterPro" id="IPR035987">
    <property type="entry name" value="Ribosomal_uS8_sf"/>
</dbReference>
<dbReference type="AlphaFoldDB" id="A0A1G2K7W3"/>
<keyword evidence="3 6" id="KW-0687">Ribonucleoprotein</keyword>
<comment type="caution">
    <text evidence="7">The sequence shown here is derived from an EMBL/GenBank/DDBJ whole genome shotgun (WGS) entry which is preliminary data.</text>
</comment>
<dbReference type="InterPro" id="IPR047863">
    <property type="entry name" value="Ribosomal_uS8_CS"/>
</dbReference>
<dbReference type="Gene3D" id="3.30.1490.10">
    <property type="match status" value="1"/>
</dbReference>
<accession>A0A1G2K7W3</accession>
<dbReference type="PANTHER" id="PTHR11758">
    <property type="entry name" value="40S RIBOSOMAL PROTEIN S15A"/>
    <property type="match status" value="1"/>
</dbReference>
<keyword evidence="2 6" id="KW-0689">Ribosomal protein</keyword>
<evidence type="ECO:0000256" key="1">
    <source>
        <dbReference type="ARBA" id="ARBA00006471"/>
    </source>
</evidence>
<comment type="similarity">
    <text evidence="1 6">Belongs to the universal ribosomal protein uS8 family.</text>
</comment>
<dbReference type="Pfam" id="PF00410">
    <property type="entry name" value="Ribosomal_S8"/>
    <property type="match status" value="1"/>
</dbReference>
<dbReference type="InterPro" id="IPR000630">
    <property type="entry name" value="Ribosomal_uS8"/>
</dbReference>
<proteinExistence type="inferred from homology"/>
<dbReference type="GO" id="GO:0006412">
    <property type="term" value="P:translation"/>
    <property type="evidence" value="ECO:0007669"/>
    <property type="project" value="InterPro"/>
</dbReference>
<organism evidence="7 8">
    <name type="scientific">Candidatus Sungbacteria bacterium RIFCSPHIGHO2_01_FULL_50_25</name>
    <dbReference type="NCBI Taxonomy" id="1802265"/>
    <lineage>
        <taxon>Bacteria</taxon>
        <taxon>Candidatus Sungiibacteriota</taxon>
    </lineage>
</organism>
<dbReference type="EMBL" id="MHQD01000031">
    <property type="protein sequence ID" value="OGZ95544.1"/>
    <property type="molecule type" value="Genomic_DNA"/>
</dbReference>
<sequence>MDPISDMFIRIKNANTAKRETVLIPYSKFKLDIVKALSGAGCIGAVEVKGKRVRKTIEVALRYEDGDPKIKGVKMLSKPSRRLYAPYKDVKPSPRGGVVLLTTPKGILTDRMAKNEKVGGQLIAEVW</sequence>
<reference evidence="7 8" key="1">
    <citation type="journal article" date="2016" name="Nat. Commun.">
        <title>Thousands of microbial genomes shed light on interconnected biogeochemical processes in an aquifer system.</title>
        <authorList>
            <person name="Anantharaman K."/>
            <person name="Brown C.T."/>
            <person name="Hug L.A."/>
            <person name="Sharon I."/>
            <person name="Castelle C.J."/>
            <person name="Probst A.J."/>
            <person name="Thomas B.C."/>
            <person name="Singh A."/>
            <person name="Wilkins M.J."/>
            <person name="Karaoz U."/>
            <person name="Brodie E.L."/>
            <person name="Williams K.H."/>
            <person name="Hubbard S.S."/>
            <person name="Banfield J.F."/>
        </authorList>
    </citation>
    <scope>NUCLEOTIDE SEQUENCE [LARGE SCALE GENOMIC DNA]</scope>
</reference>
<evidence type="ECO:0000313" key="8">
    <source>
        <dbReference type="Proteomes" id="UP000178574"/>
    </source>
</evidence>
<evidence type="ECO:0000256" key="4">
    <source>
        <dbReference type="ARBA" id="ARBA00035258"/>
    </source>
</evidence>
<dbReference type="GO" id="GO:0003735">
    <property type="term" value="F:structural constituent of ribosome"/>
    <property type="evidence" value="ECO:0007669"/>
    <property type="project" value="InterPro"/>
</dbReference>
<evidence type="ECO:0000256" key="6">
    <source>
        <dbReference type="RuleBase" id="RU003660"/>
    </source>
</evidence>
<dbReference type="GO" id="GO:1990904">
    <property type="term" value="C:ribonucleoprotein complex"/>
    <property type="evidence" value="ECO:0007669"/>
    <property type="project" value="UniProtKB-KW"/>
</dbReference>